<gene>
    <name evidence="2" type="ORF">MKW94_015869</name>
</gene>
<accession>A0AA42ARY6</accession>
<feature type="compositionally biased region" description="Polar residues" evidence="1">
    <location>
        <begin position="63"/>
        <end position="84"/>
    </location>
</feature>
<comment type="caution">
    <text evidence="2">The sequence shown here is derived from an EMBL/GenBank/DDBJ whole genome shotgun (WGS) entry which is preliminary data.</text>
</comment>
<evidence type="ECO:0000313" key="2">
    <source>
        <dbReference type="EMBL" id="MCL7039824.1"/>
    </source>
</evidence>
<proteinExistence type="predicted"/>
<sequence length="390" mass="41886">MSGILNSSLSGSNSNLPESTSRSFATSFAGQSAAPSPVYNHSGTMQGMQNMNGNFNVQNMQGTLTTRSAASNGAPSSGLQQPIGSLSGGRYPSNNIPVGLSQPGLQMSHGGSHGHSRITNRGGINIVGSPVFSGSMIGVRGARMTGSMGNIGVGVNNVRNISSGGMSVSGLASRLNMAANTGSGNLASQGPNRFMGGMLQQGNPTLMLSRVTSPTNMYFFASSVPAQNSMFLISNYRRMYKIYSHYRTSGKVIHQQRGHNTTKHVLIYTYFESIDCKLKGSISFRCTKYLLQYQTSQIKSSCYTYKYLNLSLVLLGFAQTSPLTLPISNCPGFSFKLPWFQSQTALVPILNCPALAKACDQNYFVKKDTYMIHCNSVYLVASFLSFQTTP</sequence>
<feature type="region of interest" description="Disordered" evidence="1">
    <location>
        <begin position="1"/>
        <end position="122"/>
    </location>
</feature>
<name>A0AA42ARY6_PAPNU</name>
<dbReference type="Proteomes" id="UP001177140">
    <property type="component" value="Unassembled WGS sequence"/>
</dbReference>
<protein>
    <submittedName>
        <fullName evidence="2">Uncharacterized protein</fullName>
    </submittedName>
</protein>
<evidence type="ECO:0000256" key="1">
    <source>
        <dbReference type="SAM" id="MobiDB-lite"/>
    </source>
</evidence>
<evidence type="ECO:0000313" key="3">
    <source>
        <dbReference type="Proteomes" id="UP001177140"/>
    </source>
</evidence>
<organism evidence="2 3">
    <name type="scientific">Papaver nudicaule</name>
    <name type="common">Iceland poppy</name>
    <dbReference type="NCBI Taxonomy" id="74823"/>
    <lineage>
        <taxon>Eukaryota</taxon>
        <taxon>Viridiplantae</taxon>
        <taxon>Streptophyta</taxon>
        <taxon>Embryophyta</taxon>
        <taxon>Tracheophyta</taxon>
        <taxon>Spermatophyta</taxon>
        <taxon>Magnoliopsida</taxon>
        <taxon>Ranunculales</taxon>
        <taxon>Papaveraceae</taxon>
        <taxon>Papaveroideae</taxon>
        <taxon>Papaver</taxon>
    </lineage>
</organism>
<feature type="compositionally biased region" description="Low complexity" evidence="1">
    <location>
        <begin position="1"/>
        <end position="16"/>
    </location>
</feature>
<reference evidence="2" key="1">
    <citation type="submission" date="2022-03" db="EMBL/GenBank/DDBJ databases">
        <title>A functionally conserved STORR gene fusion in Papaver species that diverged 16.8 million years ago.</title>
        <authorList>
            <person name="Catania T."/>
        </authorList>
    </citation>
    <scope>NUCLEOTIDE SEQUENCE</scope>
    <source>
        <strain evidence="2">S-191538</strain>
    </source>
</reference>
<feature type="compositionally biased region" description="Low complexity" evidence="1">
    <location>
        <begin position="43"/>
        <end position="62"/>
    </location>
</feature>
<keyword evidence="3" id="KW-1185">Reference proteome</keyword>
<feature type="compositionally biased region" description="Polar residues" evidence="1">
    <location>
        <begin position="17"/>
        <end position="42"/>
    </location>
</feature>
<dbReference type="EMBL" id="JAJJMA010205378">
    <property type="protein sequence ID" value="MCL7039824.1"/>
    <property type="molecule type" value="Genomic_DNA"/>
</dbReference>
<dbReference type="AlphaFoldDB" id="A0AA42ARY6"/>